<evidence type="ECO:0000256" key="4">
    <source>
        <dbReference type="ARBA" id="ARBA00022475"/>
    </source>
</evidence>
<feature type="transmembrane region" description="Helical" evidence="9">
    <location>
        <begin position="251"/>
        <end position="271"/>
    </location>
</feature>
<dbReference type="RefSeq" id="WP_167672730.1">
    <property type="nucleotide sequence ID" value="NZ_JAATJS010000003.1"/>
</dbReference>
<feature type="domain" description="ABC transmembrane type-2" evidence="10">
    <location>
        <begin position="49"/>
        <end position="274"/>
    </location>
</feature>
<evidence type="ECO:0000256" key="7">
    <source>
        <dbReference type="ARBA" id="ARBA00023047"/>
    </source>
</evidence>
<sequence>MLSLFWRGLSPKQMFAASKDALRSLWTYRALCRELVRRDLIGQYAGQLLGSFWVVGHPLFLLLVYIFVFVVVMKVKLTMSVQMPRDYTNYILAGLVPWLCIQQLLTRSTTVLIAQANLVKQVVFPMELLPFGAVFVTMVPLFVGMVALVVYQLLGGLGVPLTVLLAPLFVAGLFLFLSGLSFIISAITPFFRDLKDFIVAFTVAGVFLVPAVYLPDWVPETFAPLIYVNPFSYPIWVFQDIFYYGRVEHPFAWGLFFSLALIVFAAGCRLFRRIRPYIANVL</sequence>
<evidence type="ECO:0000256" key="5">
    <source>
        <dbReference type="ARBA" id="ARBA00022692"/>
    </source>
</evidence>
<comment type="similarity">
    <text evidence="2 9">Belongs to the ABC-2 integral membrane protein family.</text>
</comment>
<keyword evidence="12" id="KW-1185">Reference proteome</keyword>
<keyword evidence="5 9" id="KW-0812">Transmembrane</keyword>
<feature type="transmembrane region" description="Helical" evidence="9">
    <location>
        <begin position="52"/>
        <end position="75"/>
    </location>
</feature>
<evidence type="ECO:0000313" key="12">
    <source>
        <dbReference type="Proteomes" id="UP000707352"/>
    </source>
</evidence>
<evidence type="ECO:0000256" key="8">
    <source>
        <dbReference type="ARBA" id="ARBA00023136"/>
    </source>
</evidence>
<evidence type="ECO:0000256" key="2">
    <source>
        <dbReference type="ARBA" id="ARBA00007783"/>
    </source>
</evidence>
<keyword evidence="6 9" id="KW-1133">Transmembrane helix</keyword>
<protein>
    <recommendedName>
        <fullName evidence="9">Transport permease protein</fullName>
    </recommendedName>
</protein>
<evidence type="ECO:0000256" key="6">
    <source>
        <dbReference type="ARBA" id="ARBA00022989"/>
    </source>
</evidence>
<keyword evidence="7" id="KW-0625">Polysaccharide transport</keyword>
<evidence type="ECO:0000256" key="1">
    <source>
        <dbReference type="ARBA" id="ARBA00004651"/>
    </source>
</evidence>
<feature type="transmembrane region" description="Helical" evidence="9">
    <location>
        <begin position="128"/>
        <end position="151"/>
    </location>
</feature>
<gene>
    <name evidence="11" type="ORF">HB375_09350</name>
</gene>
<evidence type="ECO:0000256" key="9">
    <source>
        <dbReference type="RuleBase" id="RU361157"/>
    </source>
</evidence>
<comment type="caution">
    <text evidence="11">The sequence shown here is derived from an EMBL/GenBank/DDBJ whole genome shotgun (WGS) entry which is preliminary data.</text>
</comment>
<feature type="transmembrane region" description="Helical" evidence="9">
    <location>
        <begin position="197"/>
        <end position="214"/>
    </location>
</feature>
<dbReference type="EMBL" id="JAATJS010000003">
    <property type="protein sequence ID" value="NIX76818.1"/>
    <property type="molecule type" value="Genomic_DNA"/>
</dbReference>
<dbReference type="Pfam" id="PF01061">
    <property type="entry name" value="ABC2_membrane"/>
    <property type="match status" value="1"/>
</dbReference>
<dbReference type="PANTHER" id="PTHR30413">
    <property type="entry name" value="INNER MEMBRANE TRANSPORT PERMEASE"/>
    <property type="match status" value="1"/>
</dbReference>
<keyword evidence="4 9" id="KW-1003">Cell membrane</keyword>
<accession>A0ABX0VBE6</accession>
<feature type="transmembrane region" description="Helical" evidence="9">
    <location>
        <begin position="163"/>
        <end position="191"/>
    </location>
</feature>
<keyword evidence="3 9" id="KW-0813">Transport</keyword>
<proteinExistence type="inferred from homology"/>
<dbReference type="InterPro" id="IPR013525">
    <property type="entry name" value="ABC2_TM"/>
</dbReference>
<dbReference type="PANTHER" id="PTHR30413:SF10">
    <property type="entry name" value="CAPSULE POLYSACCHARIDE EXPORT INNER-MEMBRANE PROTEIN CTRC"/>
    <property type="match status" value="1"/>
</dbReference>
<dbReference type="PROSITE" id="PS51012">
    <property type="entry name" value="ABC_TM2"/>
    <property type="match status" value="1"/>
</dbReference>
<comment type="subcellular location">
    <subcellularLocation>
        <location evidence="9">Cell inner membrane</location>
        <topology evidence="9">Multi-pass membrane protein</topology>
    </subcellularLocation>
    <subcellularLocation>
        <location evidence="1">Cell membrane</location>
        <topology evidence="1">Multi-pass membrane protein</topology>
    </subcellularLocation>
</comment>
<name>A0ABX0VBE6_9HYPH</name>
<evidence type="ECO:0000313" key="11">
    <source>
        <dbReference type="EMBL" id="NIX76818.1"/>
    </source>
</evidence>
<organism evidence="11 12">
    <name type="scientific">Microvirga terricola</name>
    <dbReference type="NCBI Taxonomy" id="2719797"/>
    <lineage>
        <taxon>Bacteria</taxon>
        <taxon>Pseudomonadati</taxon>
        <taxon>Pseudomonadota</taxon>
        <taxon>Alphaproteobacteria</taxon>
        <taxon>Hyphomicrobiales</taxon>
        <taxon>Methylobacteriaceae</taxon>
        <taxon>Microvirga</taxon>
    </lineage>
</organism>
<dbReference type="Proteomes" id="UP000707352">
    <property type="component" value="Unassembled WGS sequence"/>
</dbReference>
<comment type="caution">
    <text evidence="9">Lacks conserved residue(s) required for the propagation of feature annotation.</text>
</comment>
<evidence type="ECO:0000259" key="10">
    <source>
        <dbReference type="PROSITE" id="PS51012"/>
    </source>
</evidence>
<dbReference type="InterPro" id="IPR047817">
    <property type="entry name" value="ABC2_TM_bact-type"/>
</dbReference>
<keyword evidence="8 9" id="KW-0472">Membrane</keyword>
<keyword evidence="7" id="KW-0762">Sugar transport</keyword>
<evidence type="ECO:0000256" key="3">
    <source>
        <dbReference type="ARBA" id="ARBA00022448"/>
    </source>
</evidence>
<reference evidence="11 12" key="1">
    <citation type="submission" date="2020-03" db="EMBL/GenBank/DDBJ databases">
        <title>The genome sequence of Microvirga sp. c23x22.</title>
        <authorList>
            <person name="Zhang X."/>
        </authorList>
    </citation>
    <scope>NUCLEOTIDE SEQUENCE [LARGE SCALE GENOMIC DNA]</scope>
    <source>
        <strain evidence="12">c23x22</strain>
    </source>
</reference>